<evidence type="ECO:0000313" key="1">
    <source>
        <dbReference type="EMBL" id="VDP56387.1"/>
    </source>
</evidence>
<name>A0A183P964_9TREM</name>
<organism evidence="1 2">
    <name type="scientific">Schistosoma mattheei</name>
    <dbReference type="NCBI Taxonomy" id="31246"/>
    <lineage>
        <taxon>Eukaryota</taxon>
        <taxon>Metazoa</taxon>
        <taxon>Spiralia</taxon>
        <taxon>Lophotrochozoa</taxon>
        <taxon>Platyhelminthes</taxon>
        <taxon>Trematoda</taxon>
        <taxon>Digenea</taxon>
        <taxon>Strigeidida</taxon>
        <taxon>Schistosomatoidea</taxon>
        <taxon>Schistosomatidae</taxon>
        <taxon>Schistosoma</taxon>
    </lineage>
</organism>
<protein>
    <submittedName>
        <fullName evidence="1">Uncharacterized protein</fullName>
    </submittedName>
</protein>
<dbReference type="Proteomes" id="UP000269396">
    <property type="component" value="Unassembled WGS sequence"/>
</dbReference>
<keyword evidence="2" id="KW-1185">Reference proteome</keyword>
<dbReference type="EMBL" id="UZAL01030977">
    <property type="protein sequence ID" value="VDP56387.1"/>
    <property type="molecule type" value="Genomic_DNA"/>
</dbReference>
<evidence type="ECO:0000313" key="2">
    <source>
        <dbReference type="Proteomes" id="UP000269396"/>
    </source>
</evidence>
<reference evidence="1 2" key="1">
    <citation type="submission" date="2018-11" db="EMBL/GenBank/DDBJ databases">
        <authorList>
            <consortium name="Pathogen Informatics"/>
        </authorList>
    </citation>
    <scope>NUCLEOTIDE SEQUENCE [LARGE SCALE GENOMIC DNA]</scope>
    <source>
        <strain>Denwood</strain>
        <strain evidence="2">Zambia</strain>
    </source>
</reference>
<dbReference type="AlphaFoldDB" id="A0A183P964"/>
<accession>A0A183P964</accession>
<dbReference type="STRING" id="31246.A0A183P964"/>
<proteinExistence type="predicted"/>
<gene>
    <name evidence="1" type="ORF">SMTD_LOCUS10900</name>
</gene>
<sequence length="515" mass="56600">MLNTLEFFRCVEPLRDQVLSCNGLKVSSSHIHCIQPVCGMLLIALSPSDLILIYRASLSLRITLNIIEHSTVSSAMSLSNNNNDALKTTKSIQLLDAYNQLTTGKKPYPPIFNTDGWNNQIIMPSKTFSLTNYRRTDPGPTLLESYLSTSLLFHAAILAIQSLDVSIHHVHNEIPYDLQQQQQTDEQQRIKNQHDLLENAVFICIWPVSQLTVQLSMLCQPTTNNGIESFWWRLKLQLSQSVNSCDRWPPETLSVFEEFFEKRVCSFPFQPSAVTAFFRLLLLPPHALRAMGRVLAFDLHSPAQAPVYVRIGLIGMGVNSRVTAISSSSSLTNQPTNTAASAATGAAQNLLTFDTGSDLQPGMPGIIVRPSKITLQLLIMRSHSRHLSKNLIPLAQLVVVGYDWDVNHVVIYPTINQSQNIMTNNRNQSDTIGLNLLRLLHDTDVESKANAMATSSNDSALVQLVLLITQTVAASYPISSADSTSLNNSNVMTGFGIGGSVNNGAGVGSQQALYG</sequence>